<dbReference type="SUPFAM" id="SSF48452">
    <property type="entry name" value="TPR-like"/>
    <property type="match status" value="1"/>
</dbReference>
<proteinExistence type="predicted"/>
<dbReference type="Pfam" id="PF12741">
    <property type="entry name" value="SusD-like"/>
    <property type="match status" value="2"/>
</dbReference>
<sequence>MKALYKYAAMLALSTSVLSGCSKFEEINEDPYLVTEDQVQVEYFINNAIMSAQQDPHIAERIFVLYWKTAGHQQLGGGISTGTHNDGWSSDYYGSGYMGGWLNAITTGIQVAERQIANGTGKSYTNNLMQIARIWRAYLMSELADTFGPIPVNAFQGTNPEFSSVKDVYYFMLEELKDASSKLDLQATKPDAKFDLAYGFDYAKWQKYANSMRLRLAMRLSEVDQTKAKSEFEAAAALPLLLTAGENYQIQEKTGWDALTGVMTREWNYFPLSATQHKVMIGLGGIPTADQVTGADKIAAIKPIDYIGLKLDDHFTSMTNDPYAGYWLDGLPEIVDPRAYKAFVIPGDVTNPDFNAYPSWDQSAKTTQRNLVDDAGAVVKTIDAKNTWNASVNGDWGSKGAKNQVRAYNGAMPRLAHKFRNSSNKRMFFANWETYFLLAEGAARGWAVPMSGQDAYEAGISASFEYWGVSNFAAAYKASTSYNRNGTSVSWTHTAEPGNTRTMTYVNGYTNTPGTVTVNYPVNNLYKGGAVRNDLITKIITQKFIAQNPWLPLETWNDHRRLGLPFFENPAIERPLVNMPALTAANYKTSQVNFFPQRIKYPSSLSSSNQAGYNQAVGLLGGPDDNLTPLWWAQKP</sequence>
<name>A0ABR7MAG5_9BACT</name>
<organism evidence="2 3">
    <name type="scientific">Flavihumibacter stibioxidans</name>
    <dbReference type="NCBI Taxonomy" id="1834163"/>
    <lineage>
        <taxon>Bacteria</taxon>
        <taxon>Pseudomonadati</taxon>
        <taxon>Bacteroidota</taxon>
        <taxon>Chitinophagia</taxon>
        <taxon>Chitinophagales</taxon>
        <taxon>Chitinophagaceae</taxon>
        <taxon>Flavihumibacter</taxon>
    </lineage>
</organism>
<keyword evidence="2" id="KW-0449">Lipoprotein</keyword>
<evidence type="ECO:0000313" key="2">
    <source>
        <dbReference type="EMBL" id="MBC6492015.1"/>
    </source>
</evidence>
<feature type="signal peptide" evidence="1">
    <location>
        <begin position="1"/>
        <end position="19"/>
    </location>
</feature>
<gene>
    <name evidence="2" type="ORF">BC349_13205</name>
</gene>
<evidence type="ECO:0000256" key="1">
    <source>
        <dbReference type="SAM" id="SignalP"/>
    </source>
</evidence>
<keyword evidence="1" id="KW-0732">Signal</keyword>
<reference evidence="2 3" key="1">
    <citation type="submission" date="2016-07" db="EMBL/GenBank/DDBJ databases">
        <title>Genome analysis of Flavihumibacter stibioxidans YS-17.</title>
        <authorList>
            <person name="Shi K."/>
            <person name="Han Y."/>
            <person name="Wang G."/>
        </authorList>
    </citation>
    <scope>NUCLEOTIDE SEQUENCE [LARGE SCALE GENOMIC DNA]</scope>
    <source>
        <strain evidence="2 3">YS-17</strain>
    </source>
</reference>
<dbReference type="InterPro" id="IPR011990">
    <property type="entry name" value="TPR-like_helical_dom_sf"/>
</dbReference>
<dbReference type="Gene3D" id="1.25.40.390">
    <property type="match status" value="2"/>
</dbReference>
<dbReference type="Proteomes" id="UP000765802">
    <property type="component" value="Unassembled WGS sequence"/>
</dbReference>
<feature type="chain" id="PRO_5047209494" evidence="1">
    <location>
        <begin position="20"/>
        <end position="636"/>
    </location>
</feature>
<dbReference type="RefSeq" id="WP_187257322.1">
    <property type="nucleotide sequence ID" value="NZ_JBHULF010000007.1"/>
</dbReference>
<dbReference type="EMBL" id="MBUA01000023">
    <property type="protein sequence ID" value="MBC6492015.1"/>
    <property type="molecule type" value="Genomic_DNA"/>
</dbReference>
<protein>
    <submittedName>
        <fullName evidence="2">Susd and RagB outer membrane lipoprotein domain protein</fullName>
    </submittedName>
</protein>
<keyword evidence="3" id="KW-1185">Reference proteome</keyword>
<accession>A0ABR7MAG5</accession>
<dbReference type="InterPro" id="IPR024302">
    <property type="entry name" value="SusD-like"/>
</dbReference>
<comment type="caution">
    <text evidence="2">The sequence shown here is derived from an EMBL/GenBank/DDBJ whole genome shotgun (WGS) entry which is preliminary data.</text>
</comment>
<dbReference type="PROSITE" id="PS51257">
    <property type="entry name" value="PROKAR_LIPOPROTEIN"/>
    <property type="match status" value="1"/>
</dbReference>
<evidence type="ECO:0000313" key="3">
    <source>
        <dbReference type="Proteomes" id="UP000765802"/>
    </source>
</evidence>